<dbReference type="eggNOG" id="ENOG5032RJ6">
    <property type="taxonomic scope" value="Bacteria"/>
</dbReference>
<evidence type="ECO:0000256" key="1">
    <source>
        <dbReference type="SAM" id="Phobius"/>
    </source>
</evidence>
<keyword evidence="1" id="KW-0472">Membrane</keyword>
<organism evidence="2 3">
    <name type="scientific">Sporocytophaga myxococcoides</name>
    <dbReference type="NCBI Taxonomy" id="153721"/>
    <lineage>
        <taxon>Bacteria</taxon>
        <taxon>Pseudomonadati</taxon>
        <taxon>Bacteroidota</taxon>
        <taxon>Cytophagia</taxon>
        <taxon>Cytophagales</taxon>
        <taxon>Cytophagaceae</taxon>
        <taxon>Sporocytophaga</taxon>
    </lineage>
</organism>
<reference evidence="2 3" key="1">
    <citation type="submission" date="2014-09" db="EMBL/GenBank/DDBJ databases">
        <title>Sporocytophaga myxococcoides PG-01 genome sequencing.</title>
        <authorList>
            <person name="Liu L."/>
            <person name="Gao P.J."/>
            <person name="Chen G.J."/>
            <person name="Wang L.S."/>
        </authorList>
    </citation>
    <scope>NUCLEOTIDE SEQUENCE [LARGE SCALE GENOMIC DNA]</scope>
    <source>
        <strain evidence="2 3">PG-01</strain>
    </source>
</reference>
<name>A0A098LK17_9BACT</name>
<keyword evidence="1" id="KW-0812">Transmembrane</keyword>
<comment type="caution">
    <text evidence="2">The sequence shown here is derived from an EMBL/GenBank/DDBJ whole genome shotgun (WGS) entry which is preliminary data.</text>
</comment>
<proteinExistence type="predicted"/>
<dbReference type="STRING" id="153721.MYP_4510"/>
<accession>A0A098LK17</accession>
<sequence>MFKVIPYDIAWGGRLKSDSEMYVFETISILVNLFLGLVILIKGDYIRTSFNKKVIDIILWAFIVNFILNTIGNLFAKTILEKSFAVLTLGSAILIWTILRKKKLNQ</sequence>
<gene>
    <name evidence="2" type="ORF">MYP_4510</name>
</gene>
<protein>
    <submittedName>
        <fullName evidence="2">Uncharacterized protein</fullName>
    </submittedName>
</protein>
<dbReference type="EMBL" id="BBLT01000012">
    <property type="protein sequence ID" value="GAL87280.1"/>
    <property type="molecule type" value="Genomic_DNA"/>
</dbReference>
<evidence type="ECO:0000313" key="3">
    <source>
        <dbReference type="Proteomes" id="UP000030185"/>
    </source>
</evidence>
<evidence type="ECO:0000313" key="2">
    <source>
        <dbReference type="EMBL" id="GAL87280.1"/>
    </source>
</evidence>
<feature type="transmembrane region" description="Helical" evidence="1">
    <location>
        <begin position="54"/>
        <end position="76"/>
    </location>
</feature>
<keyword evidence="3" id="KW-1185">Reference proteome</keyword>
<dbReference type="Proteomes" id="UP000030185">
    <property type="component" value="Unassembled WGS sequence"/>
</dbReference>
<feature type="transmembrane region" description="Helical" evidence="1">
    <location>
        <begin position="21"/>
        <end position="42"/>
    </location>
</feature>
<dbReference type="AlphaFoldDB" id="A0A098LK17"/>
<feature type="transmembrane region" description="Helical" evidence="1">
    <location>
        <begin position="82"/>
        <end position="99"/>
    </location>
</feature>
<keyword evidence="1" id="KW-1133">Transmembrane helix</keyword>